<feature type="domain" description="TadE-like" evidence="2">
    <location>
        <begin position="12"/>
        <end position="54"/>
    </location>
</feature>
<keyword evidence="4" id="KW-1185">Reference proteome</keyword>
<keyword evidence="1" id="KW-0472">Membrane</keyword>
<dbReference type="Proteomes" id="UP001526246">
    <property type="component" value="Unassembled WGS sequence"/>
</dbReference>
<proteinExistence type="predicted"/>
<dbReference type="Pfam" id="PF07811">
    <property type="entry name" value="TadE"/>
    <property type="match status" value="1"/>
</dbReference>
<dbReference type="EMBL" id="JAPDOB010000001">
    <property type="protein sequence ID" value="MCW3797178.1"/>
    <property type="molecule type" value="Genomic_DNA"/>
</dbReference>
<keyword evidence="1" id="KW-0812">Transmembrane</keyword>
<name>A0ABT3JDN3_9SPHN</name>
<evidence type="ECO:0000259" key="2">
    <source>
        <dbReference type="Pfam" id="PF07811"/>
    </source>
</evidence>
<organism evidence="3 4">
    <name type="scientific">Sphingomonas arvum</name>
    <dbReference type="NCBI Taxonomy" id="2992113"/>
    <lineage>
        <taxon>Bacteria</taxon>
        <taxon>Pseudomonadati</taxon>
        <taxon>Pseudomonadota</taxon>
        <taxon>Alphaproteobacteria</taxon>
        <taxon>Sphingomonadales</taxon>
        <taxon>Sphingomonadaceae</taxon>
        <taxon>Sphingomonas</taxon>
    </lineage>
</organism>
<accession>A0ABT3JDN3</accession>
<dbReference type="RefSeq" id="WP_264881320.1">
    <property type="nucleotide sequence ID" value="NZ_JAPDOB010000001.1"/>
</dbReference>
<gene>
    <name evidence="3" type="ORF">OMW55_05065</name>
</gene>
<dbReference type="InterPro" id="IPR012495">
    <property type="entry name" value="TadE-like_dom"/>
</dbReference>
<feature type="transmembrane region" description="Helical" evidence="1">
    <location>
        <begin position="12"/>
        <end position="33"/>
    </location>
</feature>
<protein>
    <submittedName>
        <fullName evidence="3">Pilus assembly protein</fullName>
    </submittedName>
</protein>
<evidence type="ECO:0000313" key="3">
    <source>
        <dbReference type="EMBL" id="MCW3797178.1"/>
    </source>
</evidence>
<evidence type="ECO:0000256" key="1">
    <source>
        <dbReference type="SAM" id="Phobius"/>
    </source>
</evidence>
<evidence type="ECO:0000313" key="4">
    <source>
        <dbReference type="Proteomes" id="UP001526246"/>
    </source>
</evidence>
<reference evidence="3 4" key="1">
    <citation type="submission" date="2022-10" db="EMBL/GenBank/DDBJ databases">
        <title>Sphingomonas sp.</title>
        <authorList>
            <person name="Jin C."/>
        </authorList>
    </citation>
    <scope>NUCLEOTIDE SEQUENCE [LARGE SCALE GENOMIC DNA]</scope>
    <source>
        <strain evidence="3 4">BN140010</strain>
    </source>
</reference>
<keyword evidence="1" id="KW-1133">Transmembrane helix</keyword>
<comment type="caution">
    <text evidence="3">The sequence shown here is derived from an EMBL/GenBank/DDBJ whole genome shotgun (WGS) entry which is preliminary data.</text>
</comment>
<sequence length="177" mass="18530">MQLRAIIPDRRGGAAVEFALCVPILSAILFGSIELGSYFYNEHILVKAVRDGARFAARQDISTYSAKCGSTTASDLGTIYTNTRTIVQKGVLSGGAERMPGWTDDGFSMSVDCTKMAGSTTLGGFYGNVKDTAGNVVGAPRVTVAATVNYPTIFATLGLAGGSYSLKAQQQAAVIGW</sequence>